<dbReference type="Proteomes" id="UP000001194">
    <property type="component" value="Unassembled WGS sequence"/>
</dbReference>
<gene>
    <name evidence="1" type="ORF">LACBIDRAFT_306750</name>
</gene>
<accession>B0DNL5</accession>
<protein>
    <submittedName>
        <fullName evidence="1">Predicted protein</fullName>
    </submittedName>
</protein>
<name>B0DNL5_LACBS</name>
<dbReference type="EMBL" id="DS547122">
    <property type="protein sequence ID" value="EDR03679.1"/>
    <property type="molecule type" value="Genomic_DNA"/>
</dbReference>
<dbReference type="RefSeq" id="XP_001885532.1">
    <property type="nucleotide sequence ID" value="XM_001885497.1"/>
</dbReference>
<dbReference type="KEGG" id="lbc:LACBIDRAFT_306750"/>
<dbReference type="GeneID" id="6081309"/>
<proteinExistence type="predicted"/>
<sequence length="52" mass="5929">MRVDTVPRCLADTIPPTRLRSRRRLVKSGVGLDRGVWRGFEGGFHESYELKG</sequence>
<dbReference type="AlphaFoldDB" id="B0DNL5"/>
<keyword evidence="2" id="KW-1185">Reference proteome</keyword>
<evidence type="ECO:0000313" key="1">
    <source>
        <dbReference type="EMBL" id="EDR03679.1"/>
    </source>
</evidence>
<organism evidence="2">
    <name type="scientific">Laccaria bicolor (strain S238N-H82 / ATCC MYA-4686)</name>
    <name type="common">Bicoloured deceiver</name>
    <name type="synonym">Laccaria laccata var. bicolor</name>
    <dbReference type="NCBI Taxonomy" id="486041"/>
    <lineage>
        <taxon>Eukaryota</taxon>
        <taxon>Fungi</taxon>
        <taxon>Dikarya</taxon>
        <taxon>Basidiomycota</taxon>
        <taxon>Agaricomycotina</taxon>
        <taxon>Agaricomycetes</taxon>
        <taxon>Agaricomycetidae</taxon>
        <taxon>Agaricales</taxon>
        <taxon>Agaricineae</taxon>
        <taxon>Hydnangiaceae</taxon>
        <taxon>Laccaria</taxon>
    </lineage>
</organism>
<dbReference type="HOGENOM" id="CLU_3087636_0_0_1"/>
<evidence type="ECO:0000313" key="2">
    <source>
        <dbReference type="Proteomes" id="UP000001194"/>
    </source>
</evidence>
<dbReference type="InParanoid" id="B0DNL5"/>
<reference evidence="1 2" key="1">
    <citation type="journal article" date="2008" name="Nature">
        <title>The genome of Laccaria bicolor provides insights into mycorrhizal symbiosis.</title>
        <authorList>
            <person name="Martin F."/>
            <person name="Aerts A."/>
            <person name="Ahren D."/>
            <person name="Brun A."/>
            <person name="Danchin E.G.J."/>
            <person name="Duchaussoy F."/>
            <person name="Gibon J."/>
            <person name="Kohler A."/>
            <person name="Lindquist E."/>
            <person name="Pereda V."/>
            <person name="Salamov A."/>
            <person name="Shapiro H.J."/>
            <person name="Wuyts J."/>
            <person name="Blaudez D."/>
            <person name="Buee M."/>
            <person name="Brokstein P."/>
            <person name="Canbaeck B."/>
            <person name="Cohen D."/>
            <person name="Courty P.E."/>
            <person name="Coutinho P.M."/>
            <person name="Delaruelle C."/>
            <person name="Detter J.C."/>
            <person name="Deveau A."/>
            <person name="DiFazio S."/>
            <person name="Duplessis S."/>
            <person name="Fraissinet-Tachet L."/>
            <person name="Lucic E."/>
            <person name="Frey-Klett P."/>
            <person name="Fourrey C."/>
            <person name="Feussner I."/>
            <person name="Gay G."/>
            <person name="Grimwood J."/>
            <person name="Hoegger P.J."/>
            <person name="Jain P."/>
            <person name="Kilaru S."/>
            <person name="Labbe J."/>
            <person name="Lin Y.C."/>
            <person name="Legue V."/>
            <person name="Le Tacon F."/>
            <person name="Marmeisse R."/>
            <person name="Melayah D."/>
            <person name="Montanini B."/>
            <person name="Muratet M."/>
            <person name="Nehls U."/>
            <person name="Niculita-Hirzel H."/>
            <person name="Oudot-Le Secq M.P."/>
            <person name="Peter M."/>
            <person name="Quesneville H."/>
            <person name="Rajashekar B."/>
            <person name="Reich M."/>
            <person name="Rouhier N."/>
            <person name="Schmutz J."/>
            <person name="Yin T."/>
            <person name="Chalot M."/>
            <person name="Henrissat B."/>
            <person name="Kuees U."/>
            <person name="Lucas S."/>
            <person name="Van de Peer Y."/>
            <person name="Podila G.K."/>
            <person name="Polle A."/>
            <person name="Pukkila P.J."/>
            <person name="Richardson P.M."/>
            <person name="Rouze P."/>
            <person name="Sanders I.R."/>
            <person name="Stajich J.E."/>
            <person name="Tunlid A."/>
            <person name="Tuskan G."/>
            <person name="Grigoriev I.V."/>
        </authorList>
    </citation>
    <scope>NUCLEOTIDE SEQUENCE [LARGE SCALE GENOMIC DNA]</scope>
    <source>
        <strain evidence="2">S238N-H82 / ATCC MYA-4686</strain>
    </source>
</reference>